<evidence type="ECO:0000313" key="1">
    <source>
        <dbReference type="EMBL" id="PFH02862.1"/>
    </source>
</evidence>
<gene>
    <name evidence="1" type="ORF">M972_111654</name>
</gene>
<sequence length="80" mass="9093">MQDKEMVNDVLSQINSSLTGYANAIAQSSNPQLRQTLQQIRNSCETFQYDLYKLAEQKGYYHAAQMADQSDIAQVKSLFL</sequence>
<dbReference type="Pfam" id="PF07875">
    <property type="entry name" value="Coat_F"/>
    <property type="match status" value="1"/>
</dbReference>
<organism evidence="1 2">
    <name type="scientific">Acetivibrio thermocellus AD2</name>
    <dbReference type="NCBI Taxonomy" id="1138384"/>
    <lineage>
        <taxon>Bacteria</taxon>
        <taxon>Bacillati</taxon>
        <taxon>Bacillota</taxon>
        <taxon>Clostridia</taxon>
        <taxon>Eubacteriales</taxon>
        <taxon>Oscillospiraceae</taxon>
        <taxon>Acetivibrio</taxon>
    </lineage>
</organism>
<evidence type="ECO:0000313" key="2">
    <source>
        <dbReference type="Proteomes" id="UP000223596"/>
    </source>
</evidence>
<dbReference type="Gene3D" id="1.20.1260.10">
    <property type="match status" value="1"/>
</dbReference>
<dbReference type="InterPro" id="IPR012851">
    <property type="entry name" value="Spore_coat_CotF-like"/>
</dbReference>
<name>A0AB36TG40_ACETH</name>
<dbReference type="EMBL" id="PDBW01000001">
    <property type="protein sequence ID" value="PFH02862.1"/>
    <property type="molecule type" value="Genomic_DNA"/>
</dbReference>
<dbReference type="Proteomes" id="UP000223596">
    <property type="component" value="Unassembled WGS sequence"/>
</dbReference>
<protein>
    <submittedName>
        <fullName evidence="1">Coat F domain-containing protein</fullName>
    </submittedName>
</protein>
<dbReference type="AlphaFoldDB" id="A0AB36TG40"/>
<comment type="caution">
    <text evidence="1">The sequence shown here is derived from an EMBL/GenBank/DDBJ whole genome shotgun (WGS) entry which is preliminary data.</text>
</comment>
<dbReference type="GeneID" id="35805137"/>
<dbReference type="InterPro" id="IPR012347">
    <property type="entry name" value="Ferritin-like"/>
</dbReference>
<reference evidence="1 2" key="1">
    <citation type="submission" date="2017-09" db="EMBL/GenBank/DDBJ databases">
        <title>Evaluation of Pacific Biosciences Sequencing Technology to Finishing C. thermocellum Genome Sequences.</title>
        <authorList>
            <person name="Brown S."/>
        </authorList>
    </citation>
    <scope>NUCLEOTIDE SEQUENCE [LARGE SCALE GENOMIC DNA]</scope>
    <source>
        <strain evidence="1 2">AD2</strain>
    </source>
</reference>
<dbReference type="RefSeq" id="WP_003516587.1">
    <property type="nucleotide sequence ID" value="NZ_CP013828.1"/>
</dbReference>
<accession>A0AB36TG40</accession>
<proteinExistence type="predicted"/>